<feature type="domain" description="Conserved oligomeric Golgi complex subunit 5 N-terminal" evidence="6">
    <location>
        <begin position="75"/>
        <end position="162"/>
    </location>
</feature>
<dbReference type="EMBL" id="CDMY01000225">
    <property type="protein sequence ID" value="CEL94689.1"/>
    <property type="molecule type" value="Genomic_DNA"/>
</dbReference>
<dbReference type="OrthoDB" id="436810at2759"/>
<reference evidence="8 9" key="1">
    <citation type="submission" date="2014-11" db="EMBL/GenBank/DDBJ databases">
        <authorList>
            <person name="Zhu J."/>
            <person name="Qi W."/>
            <person name="Song R."/>
        </authorList>
    </citation>
    <scope>NUCLEOTIDE SEQUENCE [LARGE SCALE GENOMIC DNA]</scope>
</reference>
<dbReference type="GO" id="GO:0017119">
    <property type="term" value="C:Golgi transport complex"/>
    <property type="evidence" value="ECO:0007669"/>
    <property type="project" value="InterPro"/>
</dbReference>
<evidence type="ECO:0000256" key="1">
    <source>
        <dbReference type="ARBA" id="ARBA00004395"/>
    </source>
</evidence>
<dbReference type="Pfam" id="PF20649">
    <property type="entry name" value="COG5_C"/>
    <property type="match status" value="1"/>
</dbReference>
<dbReference type="Proteomes" id="UP000041254">
    <property type="component" value="Unassembled WGS sequence"/>
</dbReference>
<evidence type="ECO:0000313" key="8">
    <source>
        <dbReference type="EMBL" id="CEL94689.1"/>
    </source>
</evidence>
<dbReference type="GO" id="GO:0006891">
    <property type="term" value="P:intra-Golgi vesicle-mediated transport"/>
    <property type="evidence" value="ECO:0007669"/>
    <property type="project" value="InterPro"/>
</dbReference>
<dbReference type="InterPro" id="IPR019465">
    <property type="entry name" value="Cog5"/>
</dbReference>
<feature type="compositionally biased region" description="Polar residues" evidence="5">
    <location>
        <begin position="15"/>
        <end position="28"/>
    </location>
</feature>
<protein>
    <recommendedName>
        <fullName evidence="2">Conserved oligomeric Golgi complex subunit 5</fullName>
    </recommendedName>
</protein>
<feature type="domain" description="Conserved oligomeric Golgi complex subunit 5 helical" evidence="7">
    <location>
        <begin position="217"/>
        <end position="405"/>
    </location>
</feature>
<evidence type="ECO:0000256" key="5">
    <source>
        <dbReference type="SAM" id="MobiDB-lite"/>
    </source>
</evidence>
<accession>A0A0G4EH42</accession>
<keyword evidence="4" id="KW-0472">Membrane</keyword>
<comment type="subcellular location">
    <subcellularLocation>
        <location evidence="1">Golgi apparatus membrane</location>
        <topology evidence="1">Peripheral membrane protein</topology>
    </subcellularLocation>
</comment>
<evidence type="ECO:0000256" key="4">
    <source>
        <dbReference type="ARBA" id="ARBA00023136"/>
    </source>
</evidence>
<sequence>MSGNSRGNSPVGHRLSQSSPLNQNNQASGQIKAVLRERIDPELSALFEETEDVVPYVRAAAERGPDHVLRAAQLLEKAVNRIDSELHSEVVACHEHLLQNVSSIDDLDRELGAVRQSVDTIKDTLMRVEKETLDPFKVMKQQVETLERLYAASDLIRSVLRFNLSVKKLRAQMDPHTPDIAKAAQTLFEMEGLLNAGRGAGGLPEGGVPNASLLSTLSAEAQWVRDLSKEIRDQARTRLRTGMRNQSKLDLNVACQVFYNLNCLGEQLEGALAEQVAEVDDNFNVKPILNASVSGQLTAFWGQLTHFTTALHTAVKRMVVLDQVVWASADGSEGHLHYRFDEVLEDRGLAPSLTEHFWRRLMQNLSNKMVQLVGASSTSLLDARQRSLRMSLASEYPKLRTILLEVLQQLQPTSRVGGAVRQMVMSGVTVGAGRRSSAIGLPERQHLLGVFDGLRQEHMKGQMDSSQ</sequence>
<dbReference type="STRING" id="1169540.A0A0G4EH42"/>
<dbReference type="AlphaFoldDB" id="A0A0G4EH42"/>
<evidence type="ECO:0000259" key="7">
    <source>
        <dbReference type="Pfam" id="PF20649"/>
    </source>
</evidence>
<gene>
    <name evidence="8" type="ORF">Vbra_7362</name>
</gene>
<name>A0A0G4EH42_VITBC</name>
<organism evidence="8 9">
    <name type="scientific">Vitrella brassicaformis (strain CCMP3155)</name>
    <dbReference type="NCBI Taxonomy" id="1169540"/>
    <lineage>
        <taxon>Eukaryota</taxon>
        <taxon>Sar</taxon>
        <taxon>Alveolata</taxon>
        <taxon>Colpodellida</taxon>
        <taxon>Vitrellaceae</taxon>
        <taxon>Vitrella</taxon>
    </lineage>
</organism>
<dbReference type="Pfam" id="PF10392">
    <property type="entry name" value="COG5_N"/>
    <property type="match status" value="1"/>
</dbReference>
<keyword evidence="9" id="KW-1185">Reference proteome</keyword>
<feature type="region of interest" description="Disordered" evidence="5">
    <location>
        <begin position="1"/>
        <end position="28"/>
    </location>
</feature>
<dbReference type="InParanoid" id="A0A0G4EH42"/>
<proteinExistence type="predicted"/>
<dbReference type="GO" id="GO:0000139">
    <property type="term" value="C:Golgi membrane"/>
    <property type="evidence" value="ECO:0007669"/>
    <property type="project" value="UniProtKB-SubCell"/>
</dbReference>
<evidence type="ECO:0000259" key="6">
    <source>
        <dbReference type="Pfam" id="PF10392"/>
    </source>
</evidence>
<evidence type="ECO:0000256" key="3">
    <source>
        <dbReference type="ARBA" id="ARBA00023034"/>
    </source>
</evidence>
<dbReference type="InterPro" id="IPR049176">
    <property type="entry name" value="COG5_N"/>
</dbReference>
<dbReference type="VEuPathDB" id="CryptoDB:Vbra_7362"/>
<keyword evidence="3" id="KW-0333">Golgi apparatus</keyword>
<dbReference type="PANTHER" id="PTHR13228">
    <property type="entry name" value="CONSERVED OLIGOMERIC GOLGI COMPLEX COMPONENT 5"/>
    <property type="match status" value="1"/>
</dbReference>
<dbReference type="PANTHER" id="PTHR13228:SF3">
    <property type="entry name" value="CONSERVED OLIGOMERIC GOLGI COMPLEX SUBUNIT 5"/>
    <property type="match status" value="1"/>
</dbReference>
<dbReference type="InterPro" id="IPR048485">
    <property type="entry name" value="COG5_helical"/>
</dbReference>
<evidence type="ECO:0000256" key="2">
    <source>
        <dbReference type="ARBA" id="ARBA00020974"/>
    </source>
</evidence>
<evidence type="ECO:0000313" key="9">
    <source>
        <dbReference type="Proteomes" id="UP000041254"/>
    </source>
</evidence>